<dbReference type="SUPFAM" id="SSF56112">
    <property type="entry name" value="Protein kinase-like (PK-like)"/>
    <property type="match status" value="1"/>
</dbReference>
<protein>
    <submittedName>
        <fullName evidence="15">2-polyprenylphenol 6-hydroxylase</fullName>
    </submittedName>
</protein>
<keyword evidence="11 13" id="KW-1133">Transmembrane helix</keyword>
<evidence type="ECO:0000313" key="16">
    <source>
        <dbReference type="Proteomes" id="UP000240811"/>
    </source>
</evidence>
<sequence>MSIFFRGYYDILRVGWVLIREGIVESLPSDQLPLSIVFFKKITFFLARRKTKNYQLSNRLARAMERLGPSYVKMGQFLATRPDIVGDRLSNDLALLQDKMDFFSTDVAKHSVSVALKRPIEDLYCDFSDPIAAASIAQVHPSIVDDINGYRKMAVKVIRPGIRKRFFRDIQTMYLISRIQENLIPSMKRLRISEVVRTLEQVTKMEMDLRLEAAAFSEMAENINNDRGFRVPKIDWYRTARDVITMEWIDGIKISDIEKLREYGHDLERLSVTLIQSFLLQTLRDGFFHADMHPGNLFVDSNGCIVAVDMGITGRLEKRERHFLAEILYGFISRDYQRVADVHFEAGYVPRNHNPASFAQALRAIGEPIHGQSSETISMGKLLTMLFEITELFDMMTRPELIMLQKTMVVVEGVARMLNPQFNMWASSEPIVAAWIRDQIGPMSKIVDFQDGIKAAVRFVQVAPNFVDSLEKISTAFTCLPENEHCFACSNKETPRNSHGYLGKLVLLVIVATFVYIIFPIL</sequence>
<accession>A0A2T4VYM1</accession>
<organism evidence="15 16">
    <name type="scientific">Candidatus Liberibacter europaeus</name>
    <dbReference type="NCBI Taxonomy" id="744859"/>
    <lineage>
        <taxon>Bacteria</taxon>
        <taxon>Pseudomonadati</taxon>
        <taxon>Pseudomonadota</taxon>
        <taxon>Alphaproteobacteria</taxon>
        <taxon>Hyphomicrobiales</taxon>
        <taxon>Rhizobiaceae</taxon>
        <taxon>Liberibacter</taxon>
    </lineage>
</organism>
<comment type="caution">
    <text evidence="15">The sequence shown here is derived from an EMBL/GenBank/DDBJ whole genome shotgun (WGS) entry which is preliminary data.</text>
</comment>
<evidence type="ECO:0000256" key="2">
    <source>
        <dbReference type="ARBA" id="ARBA00009670"/>
    </source>
</evidence>
<evidence type="ECO:0000256" key="5">
    <source>
        <dbReference type="ARBA" id="ARBA00022679"/>
    </source>
</evidence>
<keyword evidence="7 13" id="KW-0812">Transmembrane</keyword>
<keyword evidence="10" id="KW-0067">ATP-binding</keyword>
<proteinExistence type="inferred from homology"/>
<keyword evidence="8" id="KW-0547">Nucleotide-binding</keyword>
<keyword evidence="12 13" id="KW-0472">Membrane</keyword>
<dbReference type="GO" id="GO:0005524">
    <property type="term" value="F:ATP binding"/>
    <property type="evidence" value="ECO:0007669"/>
    <property type="project" value="UniProtKB-KW"/>
</dbReference>
<feature type="domain" description="ABC1 atypical kinase-like" evidence="14">
    <location>
        <begin position="96"/>
        <end position="342"/>
    </location>
</feature>
<evidence type="ECO:0000256" key="1">
    <source>
        <dbReference type="ARBA" id="ARBA00005020"/>
    </source>
</evidence>
<dbReference type="InterPro" id="IPR050154">
    <property type="entry name" value="UbiB_kinase"/>
</dbReference>
<dbReference type="InterPro" id="IPR004147">
    <property type="entry name" value="ABC1_dom"/>
</dbReference>
<dbReference type="AlphaFoldDB" id="A0A2T4VYM1"/>
<dbReference type="Proteomes" id="UP000240811">
    <property type="component" value="Unassembled WGS sequence"/>
</dbReference>
<dbReference type="InterPro" id="IPR011009">
    <property type="entry name" value="Kinase-like_dom_sf"/>
</dbReference>
<keyword evidence="5" id="KW-0808">Transferase</keyword>
<dbReference type="GO" id="GO:0016301">
    <property type="term" value="F:kinase activity"/>
    <property type="evidence" value="ECO:0007669"/>
    <property type="project" value="UniProtKB-KW"/>
</dbReference>
<reference evidence="16" key="1">
    <citation type="submission" date="2018-02" db="EMBL/GenBank/DDBJ databases">
        <title>Genome sequence of Candidatus Liberibacter europaeus.</title>
        <authorList>
            <person name="Frampton R.A."/>
            <person name="Thompson S.M."/>
            <person name="David C."/>
            <person name="Addison S.M."/>
            <person name="Smith G.R."/>
        </authorList>
    </citation>
    <scope>NUCLEOTIDE SEQUENCE [LARGE SCALE GENOMIC DNA]</scope>
</reference>
<keyword evidence="3" id="KW-1003">Cell membrane</keyword>
<dbReference type="InterPro" id="IPR010232">
    <property type="entry name" value="UbiB"/>
</dbReference>
<comment type="similarity">
    <text evidence="2">Belongs to the protein kinase superfamily. ADCK protein kinase family.</text>
</comment>
<evidence type="ECO:0000313" key="15">
    <source>
        <dbReference type="EMBL" id="PTL86882.1"/>
    </source>
</evidence>
<comment type="pathway">
    <text evidence="1">Cofactor biosynthesis; ubiquinone biosynthesis [regulation].</text>
</comment>
<evidence type="ECO:0000256" key="9">
    <source>
        <dbReference type="ARBA" id="ARBA00022777"/>
    </source>
</evidence>
<evidence type="ECO:0000256" key="4">
    <source>
        <dbReference type="ARBA" id="ARBA00022519"/>
    </source>
</evidence>
<keyword evidence="4" id="KW-0997">Cell inner membrane</keyword>
<evidence type="ECO:0000256" key="6">
    <source>
        <dbReference type="ARBA" id="ARBA00022688"/>
    </source>
</evidence>
<evidence type="ECO:0000256" key="8">
    <source>
        <dbReference type="ARBA" id="ARBA00022741"/>
    </source>
</evidence>
<dbReference type="CDD" id="cd13972">
    <property type="entry name" value="UbiB"/>
    <property type="match status" value="1"/>
</dbReference>
<evidence type="ECO:0000256" key="7">
    <source>
        <dbReference type="ARBA" id="ARBA00022692"/>
    </source>
</evidence>
<dbReference type="InterPro" id="IPR045308">
    <property type="entry name" value="UbiB_bact"/>
</dbReference>
<evidence type="ECO:0000256" key="10">
    <source>
        <dbReference type="ARBA" id="ARBA00022840"/>
    </source>
</evidence>
<dbReference type="PANTHER" id="PTHR10566">
    <property type="entry name" value="CHAPERONE-ACTIVITY OF BC1 COMPLEX CABC1 -RELATED"/>
    <property type="match status" value="1"/>
</dbReference>
<dbReference type="NCBIfam" id="TIGR01982">
    <property type="entry name" value="UbiB"/>
    <property type="match status" value="1"/>
</dbReference>
<evidence type="ECO:0000256" key="3">
    <source>
        <dbReference type="ARBA" id="ARBA00022475"/>
    </source>
</evidence>
<dbReference type="EMBL" id="PSQJ01000001">
    <property type="protein sequence ID" value="PTL86882.1"/>
    <property type="molecule type" value="Genomic_DNA"/>
</dbReference>
<dbReference type="Pfam" id="PF03109">
    <property type="entry name" value="ABC1"/>
    <property type="match status" value="1"/>
</dbReference>
<dbReference type="GO" id="GO:0006744">
    <property type="term" value="P:ubiquinone biosynthetic process"/>
    <property type="evidence" value="ECO:0007669"/>
    <property type="project" value="UniProtKB-UniPathway"/>
</dbReference>
<dbReference type="UniPathway" id="UPA00232"/>
<evidence type="ECO:0000256" key="12">
    <source>
        <dbReference type="ARBA" id="ARBA00023136"/>
    </source>
</evidence>
<dbReference type="PANTHER" id="PTHR10566:SF113">
    <property type="entry name" value="PROTEIN ACTIVITY OF BC1 COMPLEX KINASE 7, CHLOROPLASTIC"/>
    <property type="match status" value="1"/>
</dbReference>
<evidence type="ECO:0000256" key="13">
    <source>
        <dbReference type="SAM" id="Phobius"/>
    </source>
</evidence>
<evidence type="ECO:0000259" key="14">
    <source>
        <dbReference type="Pfam" id="PF03109"/>
    </source>
</evidence>
<keyword evidence="9" id="KW-0418">Kinase</keyword>
<name>A0A2T4VYM1_9HYPH</name>
<evidence type="ECO:0000256" key="11">
    <source>
        <dbReference type="ARBA" id="ARBA00022989"/>
    </source>
</evidence>
<gene>
    <name evidence="15" type="primary">ubiB</name>
    <name evidence="15" type="ORF">C4617_00165</name>
</gene>
<feature type="transmembrane region" description="Helical" evidence="13">
    <location>
        <begin position="501"/>
        <end position="519"/>
    </location>
</feature>
<keyword evidence="6" id="KW-0831">Ubiquinone biosynthesis</keyword>